<protein>
    <submittedName>
        <fullName evidence="1">Uncharacterized protein</fullName>
    </submittedName>
</protein>
<dbReference type="PATRIC" id="fig|1227739.3.peg.1919"/>
<proteinExistence type="predicted"/>
<dbReference type="AlphaFoldDB" id="W8F3X4"/>
<name>W8F3X4_9BACT</name>
<accession>W8F3X4</accession>
<evidence type="ECO:0000313" key="1">
    <source>
        <dbReference type="EMBL" id="AHJ97291.1"/>
    </source>
</evidence>
<dbReference type="HOGENOM" id="CLU_218718_0_0_10"/>
<evidence type="ECO:0000313" key="2">
    <source>
        <dbReference type="Proteomes" id="UP000019423"/>
    </source>
</evidence>
<organism evidence="1 2">
    <name type="scientific">Hymenobacter swuensis DY53</name>
    <dbReference type="NCBI Taxonomy" id="1227739"/>
    <lineage>
        <taxon>Bacteria</taxon>
        <taxon>Pseudomonadati</taxon>
        <taxon>Bacteroidota</taxon>
        <taxon>Cytophagia</taxon>
        <taxon>Cytophagales</taxon>
        <taxon>Hymenobacteraceae</taxon>
        <taxon>Hymenobacter</taxon>
    </lineage>
</organism>
<reference evidence="1 2" key="1">
    <citation type="submission" date="2014-01" db="EMBL/GenBank/DDBJ databases">
        <title>Complete genome sequence of ionizing-radiation resistance bacterium Hymenobacter swuensis DY53.</title>
        <authorList>
            <person name="Jung J.-H."/>
            <person name="Jeong S.-W."/>
            <person name="Joe M.-H."/>
            <person name="Cho y.-j."/>
            <person name="Kim M.-K."/>
            <person name="Lim S.-Y."/>
        </authorList>
    </citation>
    <scope>NUCLEOTIDE SEQUENCE [LARGE SCALE GENOMIC DNA]</scope>
    <source>
        <strain evidence="1 2">DY53</strain>
    </source>
</reference>
<dbReference type="KEGG" id="hsw:Hsw_1696"/>
<keyword evidence="2" id="KW-1185">Reference proteome</keyword>
<dbReference type="STRING" id="1227739.Hsw_1696"/>
<gene>
    <name evidence="1" type="ORF">Hsw_1696</name>
</gene>
<dbReference type="EMBL" id="CP007145">
    <property type="protein sequence ID" value="AHJ97291.1"/>
    <property type="molecule type" value="Genomic_DNA"/>
</dbReference>
<sequence length="37" mass="4261">MLSRKWIMRLSLTALALLLTTDKRRPKPAADKPENPQ</sequence>
<dbReference type="Proteomes" id="UP000019423">
    <property type="component" value="Chromosome"/>
</dbReference>